<name>A0A5C3P6N7_9APHY</name>
<organism evidence="1 2">
    <name type="scientific">Polyporus arcularius HHB13444</name>
    <dbReference type="NCBI Taxonomy" id="1314778"/>
    <lineage>
        <taxon>Eukaryota</taxon>
        <taxon>Fungi</taxon>
        <taxon>Dikarya</taxon>
        <taxon>Basidiomycota</taxon>
        <taxon>Agaricomycotina</taxon>
        <taxon>Agaricomycetes</taxon>
        <taxon>Polyporales</taxon>
        <taxon>Polyporaceae</taxon>
        <taxon>Polyporus</taxon>
    </lineage>
</organism>
<evidence type="ECO:0000313" key="1">
    <source>
        <dbReference type="EMBL" id="TFK84268.1"/>
    </source>
</evidence>
<protein>
    <submittedName>
        <fullName evidence="1">Uncharacterized protein</fullName>
    </submittedName>
</protein>
<dbReference type="EMBL" id="ML211329">
    <property type="protein sequence ID" value="TFK84268.1"/>
    <property type="molecule type" value="Genomic_DNA"/>
</dbReference>
<evidence type="ECO:0000313" key="2">
    <source>
        <dbReference type="Proteomes" id="UP000308197"/>
    </source>
</evidence>
<dbReference type="Proteomes" id="UP000308197">
    <property type="component" value="Unassembled WGS sequence"/>
</dbReference>
<dbReference type="InParanoid" id="A0A5C3P6N7"/>
<dbReference type="AlphaFoldDB" id="A0A5C3P6N7"/>
<sequence length="109" mass="11770">MLSRRRLFKQCRHAYREPVRVPSPRRSIRRSSLPRSSLISRAIEAVGLGADLTTCISSDYSIWTLVADATVNEVASQLIIPTACSPAVQWGVSGLGGSAPSLDGEPSLF</sequence>
<gene>
    <name evidence="1" type="ORF">K466DRAFT_553843</name>
</gene>
<reference evidence="1 2" key="1">
    <citation type="journal article" date="2019" name="Nat. Ecol. Evol.">
        <title>Megaphylogeny resolves global patterns of mushroom evolution.</title>
        <authorList>
            <person name="Varga T."/>
            <person name="Krizsan K."/>
            <person name="Foldi C."/>
            <person name="Dima B."/>
            <person name="Sanchez-Garcia M."/>
            <person name="Sanchez-Ramirez S."/>
            <person name="Szollosi G.J."/>
            <person name="Szarkandi J.G."/>
            <person name="Papp V."/>
            <person name="Albert L."/>
            <person name="Andreopoulos W."/>
            <person name="Angelini C."/>
            <person name="Antonin V."/>
            <person name="Barry K.W."/>
            <person name="Bougher N.L."/>
            <person name="Buchanan P."/>
            <person name="Buyck B."/>
            <person name="Bense V."/>
            <person name="Catcheside P."/>
            <person name="Chovatia M."/>
            <person name="Cooper J."/>
            <person name="Damon W."/>
            <person name="Desjardin D."/>
            <person name="Finy P."/>
            <person name="Geml J."/>
            <person name="Haridas S."/>
            <person name="Hughes K."/>
            <person name="Justo A."/>
            <person name="Karasinski D."/>
            <person name="Kautmanova I."/>
            <person name="Kiss B."/>
            <person name="Kocsube S."/>
            <person name="Kotiranta H."/>
            <person name="LaButti K.M."/>
            <person name="Lechner B.E."/>
            <person name="Liimatainen K."/>
            <person name="Lipzen A."/>
            <person name="Lukacs Z."/>
            <person name="Mihaltcheva S."/>
            <person name="Morgado L.N."/>
            <person name="Niskanen T."/>
            <person name="Noordeloos M.E."/>
            <person name="Ohm R.A."/>
            <person name="Ortiz-Santana B."/>
            <person name="Ovrebo C."/>
            <person name="Racz N."/>
            <person name="Riley R."/>
            <person name="Savchenko A."/>
            <person name="Shiryaev A."/>
            <person name="Soop K."/>
            <person name="Spirin V."/>
            <person name="Szebenyi C."/>
            <person name="Tomsovsky M."/>
            <person name="Tulloss R.E."/>
            <person name="Uehling J."/>
            <person name="Grigoriev I.V."/>
            <person name="Vagvolgyi C."/>
            <person name="Papp T."/>
            <person name="Martin F.M."/>
            <person name="Miettinen O."/>
            <person name="Hibbett D.S."/>
            <person name="Nagy L.G."/>
        </authorList>
    </citation>
    <scope>NUCLEOTIDE SEQUENCE [LARGE SCALE GENOMIC DNA]</scope>
    <source>
        <strain evidence="1 2">HHB13444</strain>
    </source>
</reference>
<accession>A0A5C3P6N7</accession>
<proteinExistence type="predicted"/>
<keyword evidence="2" id="KW-1185">Reference proteome</keyword>